<organism evidence="1 2">
    <name type="scientific">Mytilus coruscus</name>
    <name type="common">Sea mussel</name>
    <dbReference type="NCBI Taxonomy" id="42192"/>
    <lineage>
        <taxon>Eukaryota</taxon>
        <taxon>Metazoa</taxon>
        <taxon>Spiralia</taxon>
        <taxon>Lophotrochozoa</taxon>
        <taxon>Mollusca</taxon>
        <taxon>Bivalvia</taxon>
        <taxon>Autobranchia</taxon>
        <taxon>Pteriomorphia</taxon>
        <taxon>Mytilida</taxon>
        <taxon>Mytiloidea</taxon>
        <taxon>Mytilidae</taxon>
        <taxon>Mytilinae</taxon>
        <taxon>Mytilus</taxon>
    </lineage>
</organism>
<dbReference type="OrthoDB" id="10509572at2759"/>
<accession>A0A6J8CSV4</accession>
<name>A0A6J8CSV4_MYTCO</name>
<keyword evidence="2" id="KW-1185">Reference proteome</keyword>
<protein>
    <submittedName>
        <fullName evidence="1">Uncharacterized protein</fullName>
    </submittedName>
</protein>
<proteinExistence type="predicted"/>
<reference evidence="1 2" key="1">
    <citation type="submission" date="2020-06" db="EMBL/GenBank/DDBJ databases">
        <authorList>
            <person name="Li R."/>
            <person name="Bekaert M."/>
        </authorList>
    </citation>
    <scope>NUCLEOTIDE SEQUENCE [LARGE SCALE GENOMIC DNA]</scope>
    <source>
        <strain evidence="2">wild</strain>
    </source>
</reference>
<gene>
    <name evidence="1" type="ORF">MCOR_33177</name>
</gene>
<dbReference type="AlphaFoldDB" id="A0A6J8CSV4"/>
<evidence type="ECO:0000313" key="2">
    <source>
        <dbReference type="Proteomes" id="UP000507470"/>
    </source>
</evidence>
<dbReference type="Proteomes" id="UP000507470">
    <property type="component" value="Unassembled WGS sequence"/>
</dbReference>
<evidence type="ECO:0000313" key="1">
    <source>
        <dbReference type="EMBL" id="CAC5398851.1"/>
    </source>
</evidence>
<dbReference type="EMBL" id="CACVKT020005969">
    <property type="protein sequence ID" value="CAC5398851.1"/>
    <property type="molecule type" value="Genomic_DNA"/>
</dbReference>
<sequence>MRALFVTTKVTKKDKKLIKIESDDRVGRILTAAHHYSDFHLNNKISQVNLKEKAFYHNQCLTKYLVGKKEVDEEPCSENISDYQTAFSKLVLEIRKNLMENKKAFLLSSLLEIFFSYFPENVAKSFTDCNAGWKIITAVVLSYKHNKVRVFQKLCLAAPSQLGTLLEQLLSQKLN</sequence>